<dbReference type="EMBL" id="MU070123">
    <property type="protein sequence ID" value="KAF5829721.1"/>
    <property type="molecule type" value="Genomic_DNA"/>
</dbReference>
<feature type="compositionally biased region" description="Polar residues" evidence="2">
    <location>
        <begin position="122"/>
        <end position="144"/>
    </location>
</feature>
<dbReference type="InterPro" id="IPR011992">
    <property type="entry name" value="EF-hand-dom_pair"/>
</dbReference>
<name>A0ABQ7G543_DUNSA</name>
<feature type="region of interest" description="Disordered" evidence="2">
    <location>
        <begin position="1"/>
        <end position="165"/>
    </location>
</feature>
<evidence type="ECO:0000313" key="4">
    <source>
        <dbReference type="EMBL" id="KAF5829721.1"/>
    </source>
</evidence>
<feature type="compositionally biased region" description="Low complexity" evidence="2">
    <location>
        <begin position="51"/>
        <end position="99"/>
    </location>
</feature>
<feature type="domain" description="EF-hand" evidence="3">
    <location>
        <begin position="355"/>
        <end position="390"/>
    </location>
</feature>
<evidence type="ECO:0000313" key="5">
    <source>
        <dbReference type="Proteomes" id="UP000815325"/>
    </source>
</evidence>
<dbReference type="InterPro" id="IPR002048">
    <property type="entry name" value="EF_hand_dom"/>
</dbReference>
<dbReference type="PROSITE" id="PS50222">
    <property type="entry name" value="EF_HAND_2"/>
    <property type="match status" value="1"/>
</dbReference>
<feature type="compositionally biased region" description="Polar residues" evidence="2">
    <location>
        <begin position="1"/>
        <end position="12"/>
    </location>
</feature>
<sequence>MASSVTFTTAKSQPPGKGPQHHASSSTPTSPVPRKPNYTSPTPLDPPITPPGTSRFAHAQAAAAAAAASGSVPAPASFRPLTAPNQPSQQQQNASCGEGAKAGAGAPGNCVSAPAAAVAGSTPPQGATTLVNSNTGQNSSSWQGTPAADTSPALLRGNPGTNGSARFHRLARSVDSLQSLRVNNRGGLNAANLQALSEPHWAPSFNSTSPLIPQGPLLDPQPLNATQQHQQQAGQGYPGQQGAGEVGEEQEEARKGCPEGGGEWGPDGSCIPNSEAGDGVGHAPQQQQQYQPRMAASMPLHVQDIQDGAVASLLASKQAAANGEVHTAQRPFTARMPANIGPRVRMGHPMANFKPSRGQALQVFQNLDKDKNGKVTLAELEDTGLSLGFSLEQIHRLFKRMDKGNKGYLKPSDWGDQEFVKVLEFFSLMYMQKYMGLPTQASTPEQVGKYFGAQELRQIKTVPAAISMARTNAVMRAINAANYNEFILDCFKFVDPEQKGSLNVDGLRDGFAALGVQVTDEVAKQIIGKYGADTNGYFNYQECVPRLFGKSSAF</sequence>
<accession>A0ABQ7G543</accession>
<keyword evidence="5" id="KW-1185">Reference proteome</keyword>
<dbReference type="CDD" id="cd00051">
    <property type="entry name" value="EFh"/>
    <property type="match status" value="1"/>
</dbReference>
<feature type="region of interest" description="Disordered" evidence="2">
    <location>
        <begin position="204"/>
        <end position="293"/>
    </location>
</feature>
<gene>
    <name evidence="4" type="ORF">DUNSADRAFT_15586</name>
</gene>
<proteinExistence type="predicted"/>
<comment type="caution">
    <text evidence="4">The sequence shown here is derived from an EMBL/GenBank/DDBJ whole genome shotgun (WGS) entry which is preliminary data.</text>
</comment>
<organism evidence="4 5">
    <name type="scientific">Dunaliella salina</name>
    <name type="common">Green alga</name>
    <name type="synonym">Protococcus salinus</name>
    <dbReference type="NCBI Taxonomy" id="3046"/>
    <lineage>
        <taxon>Eukaryota</taxon>
        <taxon>Viridiplantae</taxon>
        <taxon>Chlorophyta</taxon>
        <taxon>core chlorophytes</taxon>
        <taxon>Chlorophyceae</taxon>
        <taxon>CS clade</taxon>
        <taxon>Chlamydomonadales</taxon>
        <taxon>Dunaliellaceae</taxon>
        <taxon>Dunaliella</taxon>
    </lineage>
</organism>
<dbReference type="Proteomes" id="UP000815325">
    <property type="component" value="Unassembled WGS sequence"/>
</dbReference>
<evidence type="ECO:0000259" key="3">
    <source>
        <dbReference type="PROSITE" id="PS50222"/>
    </source>
</evidence>
<keyword evidence="1" id="KW-0106">Calcium</keyword>
<feature type="compositionally biased region" description="Low complexity" evidence="2">
    <location>
        <begin position="220"/>
        <end position="235"/>
    </location>
</feature>
<feature type="compositionally biased region" description="Gly residues" evidence="2">
    <location>
        <begin position="236"/>
        <end position="245"/>
    </location>
</feature>
<dbReference type="PROSITE" id="PS00018">
    <property type="entry name" value="EF_HAND_1"/>
    <property type="match status" value="1"/>
</dbReference>
<dbReference type="InterPro" id="IPR018247">
    <property type="entry name" value="EF_Hand_1_Ca_BS"/>
</dbReference>
<reference evidence="4" key="1">
    <citation type="submission" date="2017-08" db="EMBL/GenBank/DDBJ databases">
        <authorList>
            <person name="Polle J.E."/>
            <person name="Barry K."/>
            <person name="Cushman J."/>
            <person name="Schmutz J."/>
            <person name="Tran D."/>
            <person name="Hathwaick L.T."/>
            <person name="Yim W.C."/>
            <person name="Jenkins J."/>
            <person name="Mckie-Krisberg Z.M."/>
            <person name="Prochnik S."/>
            <person name="Lindquist E."/>
            <person name="Dockter R.B."/>
            <person name="Adam C."/>
            <person name="Molina H."/>
            <person name="Bunkerborg J."/>
            <person name="Jin E."/>
            <person name="Buchheim M."/>
            <person name="Magnuson J."/>
        </authorList>
    </citation>
    <scope>NUCLEOTIDE SEQUENCE</scope>
    <source>
        <strain evidence="4">CCAP 19/18</strain>
    </source>
</reference>
<dbReference type="SUPFAM" id="SSF47473">
    <property type="entry name" value="EF-hand"/>
    <property type="match status" value="1"/>
</dbReference>
<dbReference type="Gene3D" id="1.10.238.10">
    <property type="entry name" value="EF-hand"/>
    <property type="match status" value="2"/>
</dbReference>
<protein>
    <recommendedName>
        <fullName evidence="3">EF-hand domain-containing protein</fullName>
    </recommendedName>
</protein>
<evidence type="ECO:0000256" key="1">
    <source>
        <dbReference type="ARBA" id="ARBA00022837"/>
    </source>
</evidence>
<evidence type="ECO:0000256" key="2">
    <source>
        <dbReference type="SAM" id="MobiDB-lite"/>
    </source>
</evidence>